<evidence type="ECO:0000256" key="1">
    <source>
        <dbReference type="ARBA" id="ARBA00004685"/>
    </source>
</evidence>
<accession>A0A6A5TS01</accession>
<dbReference type="InterPro" id="IPR021765">
    <property type="entry name" value="UstYa-like"/>
</dbReference>
<feature type="transmembrane region" description="Helical" evidence="4">
    <location>
        <begin position="107"/>
        <end position="127"/>
    </location>
</feature>
<feature type="region of interest" description="Disordered" evidence="3">
    <location>
        <begin position="1"/>
        <end position="39"/>
    </location>
</feature>
<keyword evidence="4" id="KW-1133">Transmembrane helix</keyword>
<protein>
    <submittedName>
        <fullName evidence="5">Uncharacterized protein</fullName>
    </submittedName>
</protein>
<evidence type="ECO:0000313" key="5">
    <source>
        <dbReference type="EMBL" id="KAF1955188.1"/>
    </source>
</evidence>
<dbReference type="AlphaFoldDB" id="A0A6A5TS01"/>
<dbReference type="Pfam" id="PF11807">
    <property type="entry name" value="UstYa"/>
    <property type="match status" value="1"/>
</dbReference>
<evidence type="ECO:0000256" key="3">
    <source>
        <dbReference type="SAM" id="MobiDB-lite"/>
    </source>
</evidence>
<dbReference type="Proteomes" id="UP000800035">
    <property type="component" value="Unassembled WGS sequence"/>
</dbReference>
<keyword evidence="4" id="KW-0472">Membrane</keyword>
<evidence type="ECO:0000313" key="6">
    <source>
        <dbReference type="Proteomes" id="UP000800035"/>
    </source>
</evidence>
<feature type="region of interest" description="Disordered" evidence="3">
    <location>
        <begin position="133"/>
        <end position="162"/>
    </location>
</feature>
<keyword evidence="4" id="KW-0812">Transmembrane</keyword>
<comment type="similarity">
    <text evidence="2">Belongs to the ustYa family.</text>
</comment>
<reference evidence="5" key="1">
    <citation type="journal article" date="2020" name="Stud. Mycol.">
        <title>101 Dothideomycetes genomes: a test case for predicting lifestyles and emergence of pathogens.</title>
        <authorList>
            <person name="Haridas S."/>
            <person name="Albert R."/>
            <person name="Binder M."/>
            <person name="Bloem J."/>
            <person name="Labutti K."/>
            <person name="Salamov A."/>
            <person name="Andreopoulos B."/>
            <person name="Baker S."/>
            <person name="Barry K."/>
            <person name="Bills G."/>
            <person name="Bluhm B."/>
            <person name="Cannon C."/>
            <person name="Castanera R."/>
            <person name="Culley D."/>
            <person name="Daum C."/>
            <person name="Ezra D."/>
            <person name="Gonzalez J."/>
            <person name="Henrissat B."/>
            <person name="Kuo A."/>
            <person name="Liang C."/>
            <person name="Lipzen A."/>
            <person name="Lutzoni F."/>
            <person name="Magnuson J."/>
            <person name="Mondo S."/>
            <person name="Nolan M."/>
            <person name="Ohm R."/>
            <person name="Pangilinan J."/>
            <person name="Park H.-J."/>
            <person name="Ramirez L."/>
            <person name="Alfaro M."/>
            <person name="Sun H."/>
            <person name="Tritt A."/>
            <person name="Yoshinaga Y."/>
            <person name="Zwiers L.-H."/>
            <person name="Turgeon B."/>
            <person name="Goodwin S."/>
            <person name="Spatafora J."/>
            <person name="Crous P."/>
            <person name="Grigoriev I."/>
        </authorList>
    </citation>
    <scope>NUCLEOTIDE SEQUENCE</scope>
    <source>
        <strain evidence="5">CBS 675.92</strain>
    </source>
</reference>
<sequence length="345" mass="40078">MRNPSSELSPIQLRYLNLSSPYHDDHPSPTSSHKTPRISTSRHAFADFWKRLGYDRVQKDEDGETGHTEDEDDDDVEDEGEGYTRKPRFKHVRWSDKIRRKRDRNQWTLPLILVLILSVLLNLALIFKGHSTTTTTATTKPSSKPSPTHHHNTKDHPVPHDAFSMYEHGQNYTCYHTHEHVFIRHRAYESLEKKYDHLWDGSELIGKSKGYIHTSLNRPDGRVERARLAMFHQLSCLARIRRVVQSSYPYHRASHDVFAGEEGRNGKREDAVWMAGMDEPEWTYCFDYLRQVLQCQADDTIEIIHELEGAWRTWGFGSKRQCRDAGWLYDVTECGEGGCKGGPFL</sequence>
<dbReference type="OrthoDB" id="3687641at2759"/>
<feature type="compositionally biased region" description="Basic and acidic residues" evidence="3">
    <location>
        <begin position="59"/>
        <end position="68"/>
    </location>
</feature>
<dbReference type="EMBL" id="ML976995">
    <property type="protein sequence ID" value="KAF1955188.1"/>
    <property type="molecule type" value="Genomic_DNA"/>
</dbReference>
<evidence type="ECO:0000256" key="2">
    <source>
        <dbReference type="ARBA" id="ARBA00035112"/>
    </source>
</evidence>
<proteinExistence type="inferred from homology"/>
<dbReference type="GO" id="GO:0043386">
    <property type="term" value="P:mycotoxin biosynthetic process"/>
    <property type="evidence" value="ECO:0007669"/>
    <property type="project" value="InterPro"/>
</dbReference>
<gene>
    <name evidence="5" type="ORF">CC80DRAFT_549396</name>
</gene>
<dbReference type="PANTHER" id="PTHR33365">
    <property type="entry name" value="YALI0B05434P"/>
    <property type="match status" value="1"/>
</dbReference>
<dbReference type="PANTHER" id="PTHR33365:SF4">
    <property type="entry name" value="CYCLOCHLOROTINE BIOSYNTHESIS PROTEIN O"/>
    <property type="match status" value="1"/>
</dbReference>
<comment type="pathway">
    <text evidence="1">Mycotoxin biosynthesis.</text>
</comment>
<evidence type="ECO:0000256" key="4">
    <source>
        <dbReference type="SAM" id="Phobius"/>
    </source>
</evidence>
<feature type="region of interest" description="Disordered" evidence="3">
    <location>
        <begin position="59"/>
        <end position="83"/>
    </location>
</feature>
<name>A0A6A5TS01_9PLEO</name>
<keyword evidence="6" id="KW-1185">Reference proteome</keyword>
<feature type="compositionally biased region" description="Acidic residues" evidence="3">
    <location>
        <begin position="69"/>
        <end position="81"/>
    </location>
</feature>
<feature type="compositionally biased region" description="Polar residues" evidence="3">
    <location>
        <begin position="28"/>
        <end position="39"/>
    </location>
</feature>
<feature type="compositionally biased region" description="Low complexity" evidence="3">
    <location>
        <begin position="133"/>
        <end position="146"/>
    </location>
</feature>
<organism evidence="5 6">
    <name type="scientific">Byssothecium circinans</name>
    <dbReference type="NCBI Taxonomy" id="147558"/>
    <lineage>
        <taxon>Eukaryota</taxon>
        <taxon>Fungi</taxon>
        <taxon>Dikarya</taxon>
        <taxon>Ascomycota</taxon>
        <taxon>Pezizomycotina</taxon>
        <taxon>Dothideomycetes</taxon>
        <taxon>Pleosporomycetidae</taxon>
        <taxon>Pleosporales</taxon>
        <taxon>Massarineae</taxon>
        <taxon>Massarinaceae</taxon>
        <taxon>Byssothecium</taxon>
    </lineage>
</organism>